<evidence type="ECO:0000313" key="1">
    <source>
        <dbReference type="EMBL" id="GFO13032.1"/>
    </source>
</evidence>
<name>A0AAV4B1B4_9GAST</name>
<reference evidence="1 2" key="1">
    <citation type="journal article" date="2021" name="Elife">
        <title>Chloroplast acquisition without the gene transfer in kleptoplastic sea slugs, Plakobranchus ocellatus.</title>
        <authorList>
            <person name="Maeda T."/>
            <person name="Takahashi S."/>
            <person name="Yoshida T."/>
            <person name="Shimamura S."/>
            <person name="Takaki Y."/>
            <person name="Nagai Y."/>
            <person name="Toyoda A."/>
            <person name="Suzuki Y."/>
            <person name="Arimoto A."/>
            <person name="Ishii H."/>
            <person name="Satoh N."/>
            <person name="Nishiyama T."/>
            <person name="Hasebe M."/>
            <person name="Maruyama T."/>
            <person name="Minagawa J."/>
            <person name="Obokata J."/>
            <person name="Shigenobu S."/>
        </authorList>
    </citation>
    <scope>NUCLEOTIDE SEQUENCE [LARGE SCALE GENOMIC DNA]</scope>
</reference>
<accession>A0AAV4B1B4</accession>
<protein>
    <submittedName>
        <fullName evidence="1">Uncharacterized protein</fullName>
    </submittedName>
</protein>
<sequence length="122" mass="13447">MTTSLAVCPAQTGWSQVILKEPSPPRSHSLPSCSQTQIFITPANSGVLINFGEDLRRGLLKRDDRLNFKYADDPSLSQIFLLTPTRVPVACIATSNAGDIRLKAEKMTSFKRVWASVAWPSE</sequence>
<dbReference type="AlphaFoldDB" id="A0AAV4B1B4"/>
<evidence type="ECO:0000313" key="2">
    <source>
        <dbReference type="Proteomes" id="UP000735302"/>
    </source>
</evidence>
<gene>
    <name evidence="1" type="ORF">PoB_003953700</name>
</gene>
<dbReference type="Proteomes" id="UP000735302">
    <property type="component" value="Unassembled WGS sequence"/>
</dbReference>
<organism evidence="1 2">
    <name type="scientific">Plakobranchus ocellatus</name>
    <dbReference type="NCBI Taxonomy" id="259542"/>
    <lineage>
        <taxon>Eukaryota</taxon>
        <taxon>Metazoa</taxon>
        <taxon>Spiralia</taxon>
        <taxon>Lophotrochozoa</taxon>
        <taxon>Mollusca</taxon>
        <taxon>Gastropoda</taxon>
        <taxon>Heterobranchia</taxon>
        <taxon>Euthyneura</taxon>
        <taxon>Panpulmonata</taxon>
        <taxon>Sacoglossa</taxon>
        <taxon>Placobranchoidea</taxon>
        <taxon>Plakobranchidae</taxon>
        <taxon>Plakobranchus</taxon>
    </lineage>
</organism>
<keyword evidence="2" id="KW-1185">Reference proteome</keyword>
<dbReference type="EMBL" id="BLXT01004479">
    <property type="protein sequence ID" value="GFO13032.1"/>
    <property type="molecule type" value="Genomic_DNA"/>
</dbReference>
<proteinExistence type="predicted"/>
<comment type="caution">
    <text evidence="1">The sequence shown here is derived from an EMBL/GenBank/DDBJ whole genome shotgun (WGS) entry which is preliminary data.</text>
</comment>